<comment type="caution">
    <text evidence="2">The sequence shown here is derived from an EMBL/GenBank/DDBJ whole genome shotgun (WGS) entry which is preliminary data.</text>
</comment>
<feature type="non-terminal residue" evidence="2">
    <location>
        <position position="52"/>
    </location>
</feature>
<accession>A0A4Y2CY45</accession>
<dbReference type="Proteomes" id="UP000499080">
    <property type="component" value="Unassembled WGS sequence"/>
</dbReference>
<evidence type="ECO:0000256" key="1">
    <source>
        <dbReference type="SAM" id="MobiDB-lite"/>
    </source>
</evidence>
<name>A0A4Y2CY45_ARAVE</name>
<sequence>MPKTLCVLGDKQNSSNPQEGTPLRSQQTFLFFQEWDTQSGRTSANNHPRWKG</sequence>
<feature type="compositionally biased region" description="Polar residues" evidence="1">
    <location>
        <begin position="11"/>
        <end position="24"/>
    </location>
</feature>
<evidence type="ECO:0000313" key="2">
    <source>
        <dbReference type="EMBL" id="GBM08215.1"/>
    </source>
</evidence>
<organism evidence="2 5">
    <name type="scientific">Araneus ventricosus</name>
    <name type="common">Orbweaver spider</name>
    <name type="synonym">Epeira ventricosa</name>
    <dbReference type="NCBI Taxonomy" id="182803"/>
    <lineage>
        <taxon>Eukaryota</taxon>
        <taxon>Metazoa</taxon>
        <taxon>Ecdysozoa</taxon>
        <taxon>Arthropoda</taxon>
        <taxon>Chelicerata</taxon>
        <taxon>Arachnida</taxon>
        <taxon>Araneae</taxon>
        <taxon>Araneomorphae</taxon>
        <taxon>Entelegynae</taxon>
        <taxon>Araneoidea</taxon>
        <taxon>Araneidae</taxon>
        <taxon>Araneus</taxon>
    </lineage>
</organism>
<protein>
    <submittedName>
        <fullName evidence="2">Uncharacterized protein</fullName>
    </submittedName>
</protein>
<feature type="region of interest" description="Disordered" evidence="1">
    <location>
        <begin position="1"/>
        <end position="24"/>
    </location>
</feature>
<evidence type="ECO:0000313" key="4">
    <source>
        <dbReference type="EMBL" id="GBM08336.1"/>
    </source>
</evidence>
<dbReference type="EMBL" id="BGPR01164569">
    <property type="protein sequence ID" value="GBM08280.1"/>
    <property type="molecule type" value="Genomic_DNA"/>
</dbReference>
<reference evidence="2 5" key="1">
    <citation type="journal article" date="2019" name="Sci. Rep.">
        <title>Orb-weaving spider Araneus ventricosus genome elucidates the spidroin gene catalogue.</title>
        <authorList>
            <person name="Kono N."/>
            <person name="Nakamura H."/>
            <person name="Ohtoshi R."/>
            <person name="Moran D.A.P."/>
            <person name="Shinohara A."/>
            <person name="Yoshida Y."/>
            <person name="Fujiwara M."/>
            <person name="Mori M."/>
            <person name="Tomita M."/>
            <person name="Arakawa K."/>
        </authorList>
    </citation>
    <scope>NUCLEOTIDE SEQUENCE [LARGE SCALE GENOMIC DNA]</scope>
</reference>
<dbReference type="EMBL" id="BGPR01164550">
    <property type="protein sequence ID" value="GBM08215.1"/>
    <property type="molecule type" value="Genomic_DNA"/>
</dbReference>
<keyword evidence="5" id="KW-1185">Reference proteome</keyword>
<proteinExistence type="predicted"/>
<gene>
    <name evidence="4" type="ORF">AVEN_113730_1</name>
    <name evidence="2" type="ORF">AVEN_182845_1</name>
    <name evidence="3" type="ORF">AVEN_37272_1</name>
</gene>
<evidence type="ECO:0000313" key="3">
    <source>
        <dbReference type="EMBL" id="GBM08280.1"/>
    </source>
</evidence>
<dbReference type="EMBL" id="BGPR01164586">
    <property type="protein sequence ID" value="GBM08336.1"/>
    <property type="molecule type" value="Genomic_DNA"/>
</dbReference>
<dbReference type="AlphaFoldDB" id="A0A4Y2CY45"/>
<evidence type="ECO:0000313" key="5">
    <source>
        <dbReference type="Proteomes" id="UP000499080"/>
    </source>
</evidence>